<keyword evidence="5 6" id="KW-0472">Membrane</keyword>
<keyword evidence="3 6" id="KW-0812">Transmembrane</keyword>
<dbReference type="NCBIfam" id="NF002921">
    <property type="entry name" value="PRK03545.1"/>
    <property type="match status" value="1"/>
</dbReference>
<feature type="transmembrane region" description="Helical" evidence="6">
    <location>
        <begin position="84"/>
        <end position="104"/>
    </location>
</feature>
<reference evidence="8 9" key="1">
    <citation type="submission" date="2018-06" db="EMBL/GenBank/DDBJ databases">
        <title>Genomic Encyclopedia of Type Strains, Phase III (KMG-III): the genomes of soil and plant-associated and newly described type strains.</title>
        <authorList>
            <person name="Whitman W."/>
        </authorList>
    </citation>
    <scope>NUCLEOTIDE SEQUENCE [LARGE SCALE GENOMIC DNA]</scope>
    <source>
        <strain evidence="8 9">CECT 7732</strain>
    </source>
</reference>
<name>A0A366D3S9_9GAMM</name>
<proteinExistence type="predicted"/>
<dbReference type="EMBL" id="QNRF01000002">
    <property type="protein sequence ID" value="RBO84712.1"/>
    <property type="molecule type" value="Genomic_DNA"/>
</dbReference>
<dbReference type="SUPFAM" id="SSF103473">
    <property type="entry name" value="MFS general substrate transporter"/>
    <property type="match status" value="1"/>
</dbReference>
<organism evidence="8 9">
    <name type="scientific">Marinomonas aquiplantarum</name>
    <dbReference type="NCBI Taxonomy" id="491951"/>
    <lineage>
        <taxon>Bacteria</taxon>
        <taxon>Pseudomonadati</taxon>
        <taxon>Pseudomonadota</taxon>
        <taxon>Gammaproteobacteria</taxon>
        <taxon>Oceanospirillales</taxon>
        <taxon>Oceanospirillaceae</taxon>
        <taxon>Marinomonas</taxon>
    </lineage>
</organism>
<accession>A0A366D3S9</accession>
<feature type="transmembrane region" description="Helical" evidence="6">
    <location>
        <begin position="254"/>
        <end position="273"/>
    </location>
</feature>
<feature type="transmembrane region" description="Helical" evidence="6">
    <location>
        <begin position="171"/>
        <end position="194"/>
    </location>
</feature>
<protein>
    <submittedName>
        <fullName evidence="8">DHA1 family L-arabinose/isopropyl-beta-D-thiogalactopyranoside export protein-like MFS transporter</fullName>
    </submittedName>
</protein>
<feature type="transmembrane region" description="Helical" evidence="6">
    <location>
        <begin position="215"/>
        <end position="234"/>
    </location>
</feature>
<feature type="transmembrane region" description="Helical" evidence="6">
    <location>
        <begin position="305"/>
        <end position="326"/>
    </location>
</feature>
<dbReference type="Gene3D" id="1.20.1250.20">
    <property type="entry name" value="MFS general substrate transporter like domains"/>
    <property type="match status" value="1"/>
</dbReference>
<dbReference type="AlphaFoldDB" id="A0A366D3S9"/>
<evidence type="ECO:0000313" key="9">
    <source>
        <dbReference type="Proteomes" id="UP000252086"/>
    </source>
</evidence>
<comment type="subcellular location">
    <subcellularLocation>
        <location evidence="1">Cell membrane</location>
        <topology evidence="1">Multi-pass membrane protein</topology>
    </subcellularLocation>
</comment>
<gene>
    <name evidence="8" type="ORF">DFP76_102109</name>
</gene>
<evidence type="ECO:0000256" key="2">
    <source>
        <dbReference type="ARBA" id="ARBA00022475"/>
    </source>
</evidence>
<dbReference type="PANTHER" id="PTHR43124">
    <property type="entry name" value="PURINE EFFLUX PUMP PBUE"/>
    <property type="match status" value="1"/>
</dbReference>
<keyword evidence="4 6" id="KW-1133">Transmembrane helix</keyword>
<feature type="transmembrane region" description="Helical" evidence="6">
    <location>
        <begin position="144"/>
        <end position="165"/>
    </location>
</feature>
<dbReference type="RefSeq" id="WP_113873356.1">
    <property type="nucleotide sequence ID" value="NZ_QNRF01000002.1"/>
</dbReference>
<feature type="transmembrane region" description="Helical" evidence="6">
    <location>
        <begin position="54"/>
        <end position="77"/>
    </location>
</feature>
<evidence type="ECO:0000256" key="6">
    <source>
        <dbReference type="SAM" id="Phobius"/>
    </source>
</evidence>
<evidence type="ECO:0000256" key="3">
    <source>
        <dbReference type="ARBA" id="ARBA00022692"/>
    </source>
</evidence>
<dbReference type="InterPro" id="IPR050189">
    <property type="entry name" value="MFS_Efflux_Transporters"/>
</dbReference>
<dbReference type="InterPro" id="IPR036259">
    <property type="entry name" value="MFS_trans_sf"/>
</dbReference>
<dbReference type="PROSITE" id="PS50850">
    <property type="entry name" value="MFS"/>
    <property type="match status" value="1"/>
</dbReference>
<dbReference type="GO" id="GO:0005886">
    <property type="term" value="C:plasma membrane"/>
    <property type="evidence" value="ECO:0007669"/>
    <property type="project" value="UniProtKB-SubCell"/>
</dbReference>
<feature type="transmembrane region" description="Helical" evidence="6">
    <location>
        <begin position="280"/>
        <end position="299"/>
    </location>
</feature>
<dbReference type="Pfam" id="PF07690">
    <property type="entry name" value="MFS_1"/>
    <property type="match status" value="1"/>
</dbReference>
<dbReference type="CDD" id="cd17324">
    <property type="entry name" value="MFS_NepI_like"/>
    <property type="match status" value="1"/>
</dbReference>
<dbReference type="GO" id="GO:0022857">
    <property type="term" value="F:transmembrane transporter activity"/>
    <property type="evidence" value="ECO:0007669"/>
    <property type="project" value="InterPro"/>
</dbReference>
<feature type="transmembrane region" description="Helical" evidence="6">
    <location>
        <begin position="338"/>
        <end position="363"/>
    </location>
</feature>
<evidence type="ECO:0000313" key="8">
    <source>
        <dbReference type="EMBL" id="RBO84712.1"/>
    </source>
</evidence>
<evidence type="ECO:0000256" key="4">
    <source>
        <dbReference type="ARBA" id="ARBA00022989"/>
    </source>
</evidence>
<dbReference type="InterPro" id="IPR020846">
    <property type="entry name" value="MFS_dom"/>
</dbReference>
<feature type="transmembrane region" description="Helical" evidence="6">
    <location>
        <begin position="110"/>
        <end position="132"/>
    </location>
</feature>
<feature type="transmembrane region" description="Helical" evidence="6">
    <location>
        <begin position="20"/>
        <end position="42"/>
    </location>
</feature>
<keyword evidence="2" id="KW-1003">Cell membrane</keyword>
<dbReference type="Proteomes" id="UP000252086">
    <property type="component" value="Unassembled WGS sequence"/>
</dbReference>
<dbReference type="PANTHER" id="PTHR43124:SF4">
    <property type="entry name" value="SUGAR EFFLUX TRANSPORTER"/>
    <property type="match status" value="1"/>
</dbReference>
<evidence type="ECO:0000256" key="1">
    <source>
        <dbReference type="ARBA" id="ARBA00004651"/>
    </source>
</evidence>
<sequence length="400" mass="43329">MTAIPPLEETVSRRVQYLRVFILGFSAFIFNTTEFVPVGLLSDIADSFAIAPAQVGWMLTIYAWIVAVMSLPMMLLTRNFERKTLLLSLFVLFIVSHLLTVFAWSYGALLVSRIGIAFAHAIFWSITASIAIRVAPPGKETFALSVLATGTGLAMVLGVPVGRIIGQLLGWRMTFAVITVIAIIVAVVLFSLLPKLPSLFSGSLSKVPEILKNRILLGMYVFIFVIFSAHYTAYSYIEPFLQQIGLVSEHFTTLILLLFGVAGIFGSILFSQLGDRANTLMLVISSIVVTFCMLSLFFTVQHSTWLIVGILCWGAAMMIIGLSMQIKVLSIDSSAADIIMSLYSGIINLGIGAGALIGGQAIFLLGLPSVGFTGAVLGVVALVILTLLLKAIRRRQTTTH</sequence>
<evidence type="ECO:0000259" key="7">
    <source>
        <dbReference type="PROSITE" id="PS50850"/>
    </source>
</evidence>
<dbReference type="OrthoDB" id="9788453at2"/>
<evidence type="ECO:0000256" key="5">
    <source>
        <dbReference type="ARBA" id="ARBA00023136"/>
    </source>
</evidence>
<comment type="caution">
    <text evidence="8">The sequence shown here is derived from an EMBL/GenBank/DDBJ whole genome shotgun (WGS) entry which is preliminary data.</text>
</comment>
<keyword evidence="9" id="KW-1185">Reference proteome</keyword>
<feature type="transmembrane region" description="Helical" evidence="6">
    <location>
        <begin position="369"/>
        <end position="389"/>
    </location>
</feature>
<dbReference type="InterPro" id="IPR011701">
    <property type="entry name" value="MFS"/>
</dbReference>
<feature type="domain" description="Major facilitator superfamily (MFS) profile" evidence="7">
    <location>
        <begin position="19"/>
        <end position="393"/>
    </location>
</feature>